<reference evidence="1 2" key="1">
    <citation type="submission" date="2024-10" db="EMBL/GenBank/DDBJ databases">
        <title>The Natural Products Discovery Center: Release of the First 8490 Sequenced Strains for Exploring Actinobacteria Biosynthetic Diversity.</title>
        <authorList>
            <person name="Kalkreuter E."/>
            <person name="Kautsar S.A."/>
            <person name="Yang D."/>
            <person name="Bader C.D."/>
            <person name="Teijaro C.N."/>
            <person name="Fluegel L."/>
            <person name="Davis C.M."/>
            <person name="Simpson J.R."/>
            <person name="Lauterbach L."/>
            <person name="Steele A.D."/>
            <person name="Gui C."/>
            <person name="Meng S."/>
            <person name="Li G."/>
            <person name="Viehrig K."/>
            <person name="Ye F."/>
            <person name="Su P."/>
            <person name="Kiefer A.F."/>
            <person name="Nichols A."/>
            <person name="Cepeda A.J."/>
            <person name="Yan W."/>
            <person name="Fan B."/>
            <person name="Jiang Y."/>
            <person name="Adhikari A."/>
            <person name="Zheng C.-J."/>
            <person name="Schuster L."/>
            <person name="Cowan T.M."/>
            <person name="Smanski M.J."/>
            <person name="Chevrette M.G."/>
            <person name="De Carvalho L.P.S."/>
            <person name="Shen B."/>
        </authorList>
    </citation>
    <scope>NUCLEOTIDE SEQUENCE [LARGE SCALE GENOMIC DNA]</scope>
    <source>
        <strain evidence="1 2">NPDC077409</strain>
    </source>
</reference>
<comment type="caution">
    <text evidence="1">The sequence shown here is derived from an EMBL/GenBank/DDBJ whole genome shotgun (WGS) entry which is preliminary data.</text>
</comment>
<evidence type="ECO:0000313" key="2">
    <source>
        <dbReference type="Proteomes" id="UP001614338"/>
    </source>
</evidence>
<accession>A0ABW8BT15</accession>
<dbReference type="EMBL" id="JBITWC010000014">
    <property type="protein sequence ID" value="MFI8750361.1"/>
    <property type="molecule type" value="Genomic_DNA"/>
</dbReference>
<protein>
    <recommendedName>
        <fullName evidence="3">DUF3037 domain-containing protein</fullName>
    </recommendedName>
</protein>
<evidence type="ECO:0000313" key="1">
    <source>
        <dbReference type="EMBL" id="MFI8750361.1"/>
    </source>
</evidence>
<sequence length="261" mass="29916">MNNKFVLNWWPVYLEPILDSDEKICVGICYQNHENEFFYKNSLRKDLAELIFDDRKVAVGNLSRHACEYAVRLLKGGGEVGGLEIASGVYLGNRRLIEGYDLGEMHSRALKKVSFFSYIEFYSKESTPSEPRKEFANFVQDQLIKRQSRLAGFFNRQLRVSGAVKNFDFADDSGGLAVNFFVFQKNSRIYKAEVSCLDLSMVKSQFEQVSLVVMIDKGYRSKSKRLRSYKEVEGVANHLDISFKIVDSSKDAADYLQERVA</sequence>
<organism evidence="1 2">
    <name type="scientific">Vreelandella lionensis</name>
    <dbReference type="NCBI Taxonomy" id="1144478"/>
    <lineage>
        <taxon>Bacteria</taxon>
        <taxon>Pseudomonadati</taxon>
        <taxon>Pseudomonadota</taxon>
        <taxon>Gammaproteobacteria</taxon>
        <taxon>Oceanospirillales</taxon>
        <taxon>Halomonadaceae</taxon>
        <taxon>Vreelandella</taxon>
    </lineage>
</organism>
<dbReference type="RefSeq" id="WP_399844302.1">
    <property type="nucleotide sequence ID" value="NZ_JBITWC010000014.1"/>
</dbReference>
<name>A0ABW8BT15_9GAMM</name>
<gene>
    <name evidence="1" type="ORF">ACIGG6_10190</name>
</gene>
<keyword evidence="2" id="KW-1185">Reference proteome</keyword>
<dbReference type="Proteomes" id="UP001614338">
    <property type="component" value="Unassembled WGS sequence"/>
</dbReference>
<proteinExistence type="predicted"/>
<evidence type="ECO:0008006" key="3">
    <source>
        <dbReference type="Google" id="ProtNLM"/>
    </source>
</evidence>